<dbReference type="Proteomes" id="UP001319882">
    <property type="component" value="Unassembled WGS sequence"/>
</dbReference>
<protein>
    <submittedName>
        <fullName evidence="3">Type VI secretion system protein TssA</fullName>
    </submittedName>
</protein>
<dbReference type="InterPro" id="IPR017739">
    <property type="entry name" value="T6SS-assoc_VCA0119"/>
</dbReference>
<dbReference type="InterPro" id="IPR010657">
    <property type="entry name" value="ImpA_N"/>
</dbReference>
<sequence length="482" mass="51945">MRITAESQLASLLAPLPDNADGAPVGEPVEEGSDYLALDEEMMKIGSLQHGGIDWERAETLAVRLLAECGKDLKVLGHLLHCMQHGGSGVRFALSLRLLARAIAAPWWESAYPFAGKRGAKLRPRLFQQFVQRSVKLVDTLDFHNAQDELEACETSLGELAQEVAKRSLPHQTLDELTRKLGDKRPAQDAAPPAPGAPAAPSEAAPSTPREAPSATAAKAPELRLEAGNERANRQALLNMAEFLAEQSPGEPLAYRLRRYAIWSTIQALPGANASGKTELAPVSADRTAEYREAISKGGDEALWARIEKSLALSPYWLEGHRLSAGLAKTLGHMRCAEAIRDETQRFVERLPGIEALTFQSGAAFLDDETARWLHSGPGGGSAPESGGEAWQQGLEEAREALEQGNTGAALKVLDSGLSAARSPRESAYWRLASAELMSEAGLGSLARQHYATLQQTATELALEQWEPALVSRLDAALKQTP</sequence>
<reference evidence="3 4" key="1">
    <citation type="journal article" date="2021" name="Sci. Rep.">
        <title>Genome analysis of a halophilic bacterium Halomonas malpeensis YU-PRIM-29(T) reveals its exopolysaccharide and pigment producing capabilities.</title>
        <authorList>
            <person name="Athmika"/>
            <person name="Ghate S.D."/>
            <person name="Arun A.B."/>
            <person name="Rao S.S."/>
            <person name="Kumar S.T.A."/>
            <person name="Kandiyil M.K."/>
            <person name="Saptami K."/>
            <person name="Rekha P.D."/>
        </authorList>
    </citation>
    <scope>NUCLEOTIDE SEQUENCE [LARGE SCALE GENOMIC DNA]</scope>
    <source>
        <strain evidence="4">prim 29</strain>
    </source>
</reference>
<feature type="compositionally biased region" description="Low complexity" evidence="1">
    <location>
        <begin position="199"/>
        <end position="218"/>
    </location>
</feature>
<accession>A0ABS8DW50</accession>
<evidence type="ECO:0000313" key="3">
    <source>
        <dbReference type="EMBL" id="MCB8890429.1"/>
    </source>
</evidence>
<comment type="caution">
    <text evidence="3">The sequence shown here is derived from an EMBL/GenBank/DDBJ whole genome shotgun (WGS) entry which is preliminary data.</text>
</comment>
<feature type="domain" description="ImpA N-terminal" evidence="2">
    <location>
        <begin position="21"/>
        <end position="131"/>
    </location>
</feature>
<proteinExistence type="predicted"/>
<dbReference type="NCBIfam" id="TIGR03362">
    <property type="entry name" value="VI_chp_7"/>
    <property type="match status" value="1"/>
</dbReference>
<name>A0ABS8DW50_9GAMM</name>
<dbReference type="PANTHER" id="PTHR37024:SF3">
    <property type="entry name" value="TYPE VI SECRETION SYSTEM PROTEIN TSSA"/>
    <property type="match status" value="1"/>
</dbReference>
<keyword evidence="4" id="KW-1185">Reference proteome</keyword>
<dbReference type="EMBL" id="WHVL01000007">
    <property type="protein sequence ID" value="MCB8890429.1"/>
    <property type="molecule type" value="Genomic_DNA"/>
</dbReference>
<dbReference type="RefSeq" id="WP_227391101.1">
    <property type="nucleotide sequence ID" value="NZ_JBHSCJ010000009.1"/>
</dbReference>
<dbReference type="Pfam" id="PF16989">
    <property type="entry name" value="T6SS_VasJ"/>
    <property type="match status" value="1"/>
</dbReference>
<evidence type="ECO:0000259" key="2">
    <source>
        <dbReference type="Pfam" id="PF06812"/>
    </source>
</evidence>
<feature type="region of interest" description="Disordered" evidence="1">
    <location>
        <begin position="184"/>
        <end position="220"/>
    </location>
</feature>
<evidence type="ECO:0000313" key="4">
    <source>
        <dbReference type="Proteomes" id="UP001319882"/>
    </source>
</evidence>
<organism evidence="3 4">
    <name type="scientific">Vreelandella malpeensis</name>
    <dbReference type="NCBI Taxonomy" id="1172368"/>
    <lineage>
        <taxon>Bacteria</taxon>
        <taxon>Pseudomonadati</taxon>
        <taxon>Pseudomonadota</taxon>
        <taxon>Gammaproteobacteria</taxon>
        <taxon>Oceanospirillales</taxon>
        <taxon>Halomonadaceae</taxon>
        <taxon>Vreelandella</taxon>
    </lineage>
</organism>
<dbReference type="Pfam" id="PF06812">
    <property type="entry name" value="ImpA_N"/>
    <property type="match status" value="1"/>
</dbReference>
<dbReference type="PANTHER" id="PTHR37024">
    <property type="entry name" value="TYPE VI SECRETION SYSTEM DUF2094 AND IMPA-RELATED DOMAIN PROTEIN"/>
    <property type="match status" value="1"/>
</dbReference>
<evidence type="ECO:0000256" key="1">
    <source>
        <dbReference type="SAM" id="MobiDB-lite"/>
    </source>
</evidence>
<gene>
    <name evidence="3" type="primary">tssA</name>
    <name evidence="3" type="ORF">GEV37_15040</name>
</gene>